<evidence type="ECO:0000313" key="2">
    <source>
        <dbReference type="EMBL" id="MBF7953985.1"/>
    </source>
</evidence>
<keyword evidence="1" id="KW-0472">Membrane</keyword>
<comment type="caution">
    <text evidence="2">The sequence shown here is derived from an EMBL/GenBank/DDBJ whole genome shotgun (WGS) entry which is preliminary data.</text>
</comment>
<feature type="transmembrane region" description="Helical" evidence="1">
    <location>
        <begin position="152"/>
        <end position="180"/>
    </location>
</feature>
<sequence>MLDNGKLTFWDVGTYLTIGLFFTIVSFVYSFFIIHINFSLWIKELKDFSGLLILLAPILFLFTGMFIEPIANWSAKIIEKKVKWLKPRESRNKVKLEGLVKSLLPNEKIEIVNKYRYCKAIVDLKFPNSNHDIFLARFGFYRSLAFLMNSLFILNVFLVSWSFTMFLVNFFIGFMSYQFLRRSQDFRNHMEDTIYYNYLALSMKTAS</sequence>
<keyword evidence="1" id="KW-1133">Transmembrane helix</keyword>
<proteinExistence type="predicted"/>
<dbReference type="EMBL" id="JADOBH010000001">
    <property type="protein sequence ID" value="MBF7953985.1"/>
    <property type="molecule type" value="Genomic_DNA"/>
</dbReference>
<organism evidence="2 3">
    <name type="scientific">Rahnella victoriana</name>
    <dbReference type="NCBI Taxonomy" id="1510570"/>
    <lineage>
        <taxon>Bacteria</taxon>
        <taxon>Pseudomonadati</taxon>
        <taxon>Pseudomonadota</taxon>
        <taxon>Gammaproteobacteria</taxon>
        <taxon>Enterobacterales</taxon>
        <taxon>Yersiniaceae</taxon>
        <taxon>Rahnella</taxon>
    </lineage>
</organism>
<protein>
    <submittedName>
        <fullName evidence="2">Uncharacterized protein</fullName>
    </submittedName>
</protein>
<feature type="transmembrane region" description="Helical" evidence="1">
    <location>
        <begin position="48"/>
        <end position="67"/>
    </location>
</feature>
<dbReference type="Proteomes" id="UP000600307">
    <property type="component" value="Unassembled WGS sequence"/>
</dbReference>
<gene>
    <name evidence="2" type="ORF">IV431_00280</name>
</gene>
<dbReference type="RefSeq" id="WP_195816555.1">
    <property type="nucleotide sequence ID" value="NZ_JADOBH010000001.1"/>
</dbReference>
<evidence type="ECO:0000256" key="1">
    <source>
        <dbReference type="SAM" id="Phobius"/>
    </source>
</evidence>
<keyword evidence="3" id="KW-1185">Reference proteome</keyword>
<name>A0ABS0DK39_9GAMM</name>
<feature type="transmembrane region" description="Helical" evidence="1">
    <location>
        <begin position="12"/>
        <end position="36"/>
    </location>
</feature>
<evidence type="ECO:0000313" key="3">
    <source>
        <dbReference type="Proteomes" id="UP000600307"/>
    </source>
</evidence>
<accession>A0ABS0DK39</accession>
<keyword evidence="1" id="KW-0812">Transmembrane</keyword>
<reference evidence="2 3" key="1">
    <citation type="submission" date="2020-11" db="EMBL/GenBank/DDBJ databases">
        <title>Taxonomic investigation of Rahnella spp.</title>
        <authorList>
            <person name="Lee S.D."/>
        </authorList>
    </citation>
    <scope>NUCLEOTIDE SEQUENCE [LARGE SCALE GENOMIC DNA]</scope>
    <source>
        <strain evidence="2 3">SAP-10</strain>
    </source>
</reference>